<dbReference type="Proteomes" id="UP000281708">
    <property type="component" value="Unassembled WGS sequence"/>
</dbReference>
<feature type="transmembrane region" description="Helical" evidence="1">
    <location>
        <begin position="240"/>
        <end position="261"/>
    </location>
</feature>
<dbReference type="EMBL" id="RDBE01000010">
    <property type="protein sequence ID" value="RLV47611.1"/>
    <property type="molecule type" value="Genomic_DNA"/>
</dbReference>
<gene>
    <name evidence="3" type="ORF">D9V37_15720</name>
</gene>
<dbReference type="Pfam" id="PF01569">
    <property type="entry name" value="PAP2"/>
    <property type="match status" value="1"/>
</dbReference>
<feature type="transmembrane region" description="Helical" evidence="1">
    <location>
        <begin position="120"/>
        <end position="137"/>
    </location>
</feature>
<sequence>MNGAVVVCLAWFAVVVGAGAALTARAPVLDPPARATRARQRTAVVVSAAVGQWGAAITALIVYLAGAAALVVVLWPLGELAHALEQLVDRPAFGWFQARQVDGWWSTLWQHLTNIGKPRIAQGVDLVAAIGFALVWWRRGWSWWVPPALLFSGYVLEKHLQIVLQDVVHRGHPPTTLGTFPSGGCARVLIVYGLVLYLFTVATGTRERRAWFATWSVLAVLATVQAYARTYNLEHWLTDVVGGLVFGVLGLLLMTSVARVLGPGARVSPRETVVQERQPG</sequence>
<dbReference type="AlphaFoldDB" id="A0A3L8NXP2"/>
<feature type="transmembrane region" description="Helical" evidence="1">
    <location>
        <begin position="53"/>
        <end position="77"/>
    </location>
</feature>
<evidence type="ECO:0000256" key="1">
    <source>
        <dbReference type="SAM" id="Phobius"/>
    </source>
</evidence>
<evidence type="ECO:0000259" key="2">
    <source>
        <dbReference type="Pfam" id="PF01569"/>
    </source>
</evidence>
<dbReference type="InterPro" id="IPR036938">
    <property type="entry name" value="PAP2/HPO_sf"/>
</dbReference>
<reference evidence="3 4" key="1">
    <citation type="submission" date="2018-10" db="EMBL/GenBank/DDBJ databases">
        <title>Marmoricola sp. 4Q3S-7 whole genome shotgun sequence.</title>
        <authorList>
            <person name="Li F."/>
        </authorList>
    </citation>
    <scope>NUCLEOTIDE SEQUENCE [LARGE SCALE GENOMIC DNA]</scope>
    <source>
        <strain evidence="3 4">4Q3S-7</strain>
    </source>
</reference>
<feature type="transmembrane region" description="Helical" evidence="1">
    <location>
        <begin position="180"/>
        <end position="199"/>
    </location>
</feature>
<comment type="caution">
    <text evidence="3">The sequence shown here is derived from an EMBL/GenBank/DDBJ whole genome shotgun (WGS) entry which is preliminary data.</text>
</comment>
<name>A0A3L8NXP2_9ACTN</name>
<organism evidence="3 4">
    <name type="scientific">Nocardioides mangrovicus</name>
    <dbReference type="NCBI Taxonomy" id="2478913"/>
    <lineage>
        <taxon>Bacteria</taxon>
        <taxon>Bacillati</taxon>
        <taxon>Actinomycetota</taxon>
        <taxon>Actinomycetes</taxon>
        <taxon>Propionibacteriales</taxon>
        <taxon>Nocardioidaceae</taxon>
        <taxon>Nocardioides</taxon>
    </lineage>
</organism>
<evidence type="ECO:0000313" key="3">
    <source>
        <dbReference type="EMBL" id="RLV47611.1"/>
    </source>
</evidence>
<accession>A0A3L8NXP2</accession>
<dbReference type="SUPFAM" id="SSF48317">
    <property type="entry name" value="Acid phosphatase/Vanadium-dependent haloperoxidase"/>
    <property type="match status" value="1"/>
</dbReference>
<keyword evidence="4" id="KW-1185">Reference proteome</keyword>
<feature type="domain" description="Phosphatidic acid phosphatase type 2/haloperoxidase" evidence="2">
    <location>
        <begin position="179"/>
        <end position="257"/>
    </location>
</feature>
<keyword evidence="1" id="KW-1133">Transmembrane helix</keyword>
<evidence type="ECO:0000313" key="4">
    <source>
        <dbReference type="Proteomes" id="UP000281708"/>
    </source>
</evidence>
<dbReference type="Gene3D" id="1.20.144.10">
    <property type="entry name" value="Phosphatidic acid phosphatase type 2/haloperoxidase"/>
    <property type="match status" value="1"/>
</dbReference>
<dbReference type="InterPro" id="IPR000326">
    <property type="entry name" value="PAP2/HPO"/>
</dbReference>
<keyword evidence="1" id="KW-0812">Transmembrane</keyword>
<feature type="transmembrane region" description="Helical" evidence="1">
    <location>
        <begin position="211"/>
        <end position="228"/>
    </location>
</feature>
<proteinExistence type="predicted"/>
<keyword evidence="1" id="KW-0472">Membrane</keyword>
<dbReference type="RefSeq" id="WP_121807117.1">
    <property type="nucleotide sequence ID" value="NZ_RDBE01000010.1"/>
</dbReference>
<protein>
    <submittedName>
        <fullName evidence="3">Phosphatase PAP2 family protein</fullName>
    </submittedName>
</protein>
<dbReference type="OrthoDB" id="5289372at2"/>